<dbReference type="KEGG" id="sal:Sala_0020"/>
<gene>
    <name evidence="7" type="ordered locus">Sala_0020</name>
</gene>
<evidence type="ECO:0000256" key="5">
    <source>
        <dbReference type="SAM" id="MobiDB-lite"/>
    </source>
</evidence>
<keyword evidence="3" id="KW-0804">Transcription</keyword>
<evidence type="ECO:0000256" key="3">
    <source>
        <dbReference type="ARBA" id="ARBA00023163"/>
    </source>
</evidence>
<dbReference type="InterPro" id="IPR036271">
    <property type="entry name" value="Tet_transcr_reg_TetR-rel_C_sf"/>
</dbReference>
<dbReference type="PROSITE" id="PS50977">
    <property type="entry name" value="HTH_TETR_2"/>
    <property type="match status" value="1"/>
</dbReference>
<evidence type="ECO:0000256" key="2">
    <source>
        <dbReference type="ARBA" id="ARBA00023125"/>
    </source>
</evidence>
<dbReference type="EMBL" id="CP000356">
    <property type="protein sequence ID" value="ABF51746.1"/>
    <property type="molecule type" value="Genomic_DNA"/>
</dbReference>
<evidence type="ECO:0000313" key="7">
    <source>
        <dbReference type="EMBL" id="ABF51746.1"/>
    </source>
</evidence>
<feature type="domain" description="HTH tetR-type" evidence="6">
    <location>
        <begin position="50"/>
        <end position="110"/>
    </location>
</feature>
<feature type="region of interest" description="Disordered" evidence="5">
    <location>
        <begin position="19"/>
        <end position="48"/>
    </location>
</feature>
<dbReference type="STRING" id="317655.Sala_0020"/>
<feature type="DNA-binding region" description="H-T-H motif" evidence="4">
    <location>
        <begin position="73"/>
        <end position="92"/>
    </location>
</feature>
<reference evidence="7 8" key="1">
    <citation type="journal article" date="2009" name="Proc. Natl. Acad. Sci. U.S.A.">
        <title>The genomic basis of trophic strategy in marine bacteria.</title>
        <authorList>
            <person name="Lauro F.M."/>
            <person name="McDougald D."/>
            <person name="Thomas T."/>
            <person name="Williams T.J."/>
            <person name="Egan S."/>
            <person name="Rice S."/>
            <person name="DeMaere M.Z."/>
            <person name="Ting L."/>
            <person name="Ertan H."/>
            <person name="Johnson J."/>
            <person name="Ferriera S."/>
            <person name="Lapidus A."/>
            <person name="Anderson I."/>
            <person name="Kyrpides N."/>
            <person name="Munk A.C."/>
            <person name="Detter C."/>
            <person name="Han C.S."/>
            <person name="Brown M.V."/>
            <person name="Robb F.T."/>
            <person name="Kjelleberg S."/>
            <person name="Cavicchioli R."/>
        </authorList>
    </citation>
    <scope>NUCLEOTIDE SEQUENCE [LARGE SCALE GENOMIC DNA]</scope>
    <source>
        <strain evidence="8">DSM 13593 / LMG 18877 / RB2256</strain>
    </source>
</reference>
<evidence type="ECO:0000313" key="8">
    <source>
        <dbReference type="Proteomes" id="UP000006578"/>
    </source>
</evidence>
<dbReference type="AlphaFoldDB" id="Q1GX76"/>
<dbReference type="SUPFAM" id="SSF48498">
    <property type="entry name" value="Tetracyclin repressor-like, C-terminal domain"/>
    <property type="match status" value="1"/>
</dbReference>
<dbReference type="GO" id="GO:0003677">
    <property type="term" value="F:DNA binding"/>
    <property type="evidence" value="ECO:0007669"/>
    <property type="project" value="UniProtKB-UniRule"/>
</dbReference>
<accession>Q1GX76</accession>
<keyword evidence="2 4" id="KW-0238">DNA-binding</keyword>
<dbReference type="PANTHER" id="PTHR47506">
    <property type="entry name" value="TRANSCRIPTIONAL REGULATORY PROTEIN"/>
    <property type="match status" value="1"/>
</dbReference>
<dbReference type="InterPro" id="IPR023772">
    <property type="entry name" value="DNA-bd_HTH_TetR-type_CS"/>
</dbReference>
<dbReference type="Gene3D" id="1.10.357.10">
    <property type="entry name" value="Tetracycline Repressor, domain 2"/>
    <property type="match status" value="1"/>
</dbReference>
<dbReference type="Proteomes" id="UP000006578">
    <property type="component" value="Chromosome"/>
</dbReference>
<dbReference type="PANTHER" id="PTHR47506:SF1">
    <property type="entry name" value="HTH-TYPE TRANSCRIPTIONAL REGULATOR YJDC"/>
    <property type="match status" value="1"/>
</dbReference>
<dbReference type="PROSITE" id="PS01081">
    <property type="entry name" value="HTH_TETR_1"/>
    <property type="match status" value="1"/>
</dbReference>
<dbReference type="eggNOG" id="COG1309">
    <property type="taxonomic scope" value="Bacteria"/>
</dbReference>
<protein>
    <submittedName>
        <fullName evidence="7">Transcriptional regulator, TetR family</fullName>
    </submittedName>
</protein>
<dbReference type="InterPro" id="IPR009057">
    <property type="entry name" value="Homeodomain-like_sf"/>
</dbReference>
<keyword evidence="1" id="KW-0805">Transcription regulation</keyword>
<evidence type="ECO:0000256" key="4">
    <source>
        <dbReference type="PROSITE-ProRule" id="PRU00335"/>
    </source>
</evidence>
<organism evidence="7 8">
    <name type="scientific">Sphingopyxis alaskensis (strain DSM 13593 / LMG 18877 / RB2256)</name>
    <name type="common">Sphingomonas alaskensis</name>
    <dbReference type="NCBI Taxonomy" id="317655"/>
    <lineage>
        <taxon>Bacteria</taxon>
        <taxon>Pseudomonadati</taxon>
        <taxon>Pseudomonadota</taxon>
        <taxon>Alphaproteobacteria</taxon>
        <taxon>Sphingomonadales</taxon>
        <taxon>Sphingomonadaceae</taxon>
        <taxon>Sphingopyxis</taxon>
    </lineage>
</organism>
<name>Q1GX76_SPHAL</name>
<dbReference type="SUPFAM" id="SSF46689">
    <property type="entry name" value="Homeodomain-like"/>
    <property type="match status" value="1"/>
</dbReference>
<proteinExistence type="predicted"/>
<dbReference type="InterPro" id="IPR001647">
    <property type="entry name" value="HTH_TetR"/>
</dbReference>
<evidence type="ECO:0000259" key="6">
    <source>
        <dbReference type="PROSITE" id="PS50977"/>
    </source>
</evidence>
<evidence type="ECO:0000256" key="1">
    <source>
        <dbReference type="ARBA" id="ARBA00023015"/>
    </source>
</evidence>
<keyword evidence="8" id="KW-1185">Reference proteome</keyword>
<dbReference type="Pfam" id="PF00440">
    <property type="entry name" value="TetR_N"/>
    <property type="match status" value="1"/>
</dbReference>
<sequence length="246" mass="26064">MGSLGCLTTYQPVGMSIRMTTNQTPPSPDAVARSAPRAGGGTSAGRAPRGSARAALIAAAHQLVRRQGYAATTVDQICAAAGVTKGAFFHHFASKEALAVAAAEGWTDRARPLFELPPHTRLDDPLDRLLGHIDFRLSMLSGPTEEYTCFVGTMVQEAYATSDAIREACEASLNAYCEALVPDIEAAFDRHGRPEGVSAIGLARHVQAVLQGSFILAKSANAPAIARESVTHLKRYVAMLFERSAA</sequence>
<dbReference type="PRINTS" id="PR00455">
    <property type="entry name" value="HTHTETR"/>
</dbReference>
<dbReference type="HOGENOM" id="CLU_069356_28_1_5"/>